<organism evidence="1 2">
    <name type="scientific">Pyricularia grisea</name>
    <name type="common">Crabgrass-specific blast fungus</name>
    <name type="synonym">Magnaporthe grisea</name>
    <dbReference type="NCBI Taxonomy" id="148305"/>
    <lineage>
        <taxon>Eukaryota</taxon>
        <taxon>Fungi</taxon>
        <taxon>Dikarya</taxon>
        <taxon>Ascomycota</taxon>
        <taxon>Pezizomycotina</taxon>
        <taxon>Sordariomycetes</taxon>
        <taxon>Sordariomycetidae</taxon>
        <taxon>Magnaporthales</taxon>
        <taxon>Pyriculariaceae</taxon>
        <taxon>Pyricularia</taxon>
    </lineage>
</organism>
<keyword evidence="1" id="KW-1185">Reference proteome</keyword>
<dbReference type="RefSeq" id="XP_030988266.1">
    <property type="nucleotide sequence ID" value="XM_031120494.1"/>
</dbReference>
<reference evidence="2" key="3">
    <citation type="submission" date="2025-08" db="UniProtKB">
        <authorList>
            <consortium name="RefSeq"/>
        </authorList>
    </citation>
    <scope>IDENTIFICATION</scope>
    <source>
        <strain evidence="2">NI907</strain>
    </source>
</reference>
<dbReference type="GeneID" id="41955408"/>
<protein>
    <submittedName>
        <fullName evidence="2">Uncharacterized protein</fullName>
    </submittedName>
</protein>
<proteinExistence type="predicted"/>
<reference evidence="2" key="2">
    <citation type="submission" date="2019-10" db="EMBL/GenBank/DDBJ databases">
        <authorList>
            <consortium name="NCBI Genome Project"/>
        </authorList>
    </citation>
    <scope>NUCLEOTIDE SEQUENCE</scope>
    <source>
        <strain evidence="2">NI907</strain>
    </source>
</reference>
<dbReference type="Proteomes" id="UP000515153">
    <property type="component" value="Unplaced"/>
</dbReference>
<sequence>MCHPSQELVGLKLIHTPQLANDARECSNTWQYDARRRFSGCPTYECRTSSQSIASCLSGKSRRQ</sequence>
<dbReference type="KEGG" id="pgri:PgNI_00413"/>
<accession>A0A6P8BMC2</accession>
<dbReference type="AlphaFoldDB" id="A0A6P8BMC2"/>
<evidence type="ECO:0000313" key="2">
    <source>
        <dbReference type="RefSeq" id="XP_030988266.1"/>
    </source>
</evidence>
<name>A0A6P8BMC2_PYRGI</name>
<evidence type="ECO:0000313" key="1">
    <source>
        <dbReference type="Proteomes" id="UP000515153"/>
    </source>
</evidence>
<reference evidence="2" key="1">
    <citation type="journal article" date="2019" name="Mol. Biol. Evol.">
        <title>Blast fungal genomes show frequent chromosomal changes, gene gains and losses, and effector gene turnover.</title>
        <authorList>
            <person name="Gomez Luciano L.B."/>
            <person name="Jason Tsai I."/>
            <person name="Chuma I."/>
            <person name="Tosa Y."/>
            <person name="Chen Y.H."/>
            <person name="Li J.Y."/>
            <person name="Li M.Y."/>
            <person name="Jade Lu M.Y."/>
            <person name="Nakayashiki H."/>
            <person name="Li W.H."/>
        </authorList>
    </citation>
    <scope>NUCLEOTIDE SEQUENCE</scope>
    <source>
        <strain evidence="2">NI907</strain>
    </source>
</reference>
<gene>
    <name evidence="2" type="ORF">PgNI_00413</name>
</gene>